<evidence type="ECO:0000313" key="2">
    <source>
        <dbReference type="EMBL" id="ODS22731.1"/>
    </source>
</evidence>
<dbReference type="EMBL" id="MDLC01000055">
    <property type="protein sequence ID" value="ODS22731.1"/>
    <property type="molecule type" value="Genomic_DNA"/>
</dbReference>
<organism evidence="2 3">
    <name type="scientific">Candidatus Endobugula sertula</name>
    <name type="common">Bugula neritina bacterial symbiont</name>
    <dbReference type="NCBI Taxonomy" id="62101"/>
    <lineage>
        <taxon>Bacteria</taxon>
        <taxon>Pseudomonadati</taxon>
        <taxon>Pseudomonadota</taxon>
        <taxon>Gammaproteobacteria</taxon>
        <taxon>Cellvibrionales</taxon>
        <taxon>Cellvibrionaceae</taxon>
        <taxon>Candidatus Endobugula</taxon>
    </lineage>
</organism>
<dbReference type="Proteomes" id="UP000242502">
    <property type="component" value="Unassembled WGS sequence"/>
</dbReference>
<dbReference type="AlphaFoldDB" id="A0A1D2QMC3"/>
<dbReference type="InterPro" id="IPR036291">
    <property type="entry name" value="NAD(P)-bd_dom_sf"/>
</dbReference>
<dbReference type="PANTHER" id="PTHR45458:SF1">
    <property type="entry name" value="SHORT CHAIN DEHYDROGENASE"/>
    <property type="match status" value="1"/>
</dbReference>
<evidence type="ECO:0008006" key="4">
    <source>
        <dbReference type="Google" id="ProtNLM"/>
    </source>
</evidence>
<dbReference type="InterPro" id="IPR002347">
    <property type="entry name" value="SDR_fam"/>
</dbReference>
<dbReference type="SUPFAM" id="SSF51735">
    <property type="entry name" value="NAD(P)-binding Rossmann-fold domains"/>
    <property type="match status" value="1"/>
</dbReference>
<comment type="caution">
    <text evidence="2">The sequence shown here is derived from an EMBL/GenBank/DDBJ whole genome shotgun (WGS) entry which is preliminary data.</text>
</comment>
<reference evidence="2 3" key="1">
    <citation type="journal article" date="2016" name="Appl. Environ. Microbiol.">
        <title>Lack of Overt Genome Reduction in the Bryostatin-Producing Bryozoan Symbiont "Candidatus Endobugula sertula".</title>
        <authorList>
            <person name="Miller I.J."/>
            <person name="Vanee N."/>
            <person name="Fong S.S."/>
            <person name="Lim-Fong G.E."/>
            <person name="Kwan J.C."/>
        </authorList>
    </citation>
    <scope>NUCLEOTIDE SEQUENCE [LARGE SCALE GENOMIC DNA]</scope>
    <source>
        <strain evidence="2">AB1-4</strain>
    </source>
</reference>
<dbReference type="GO" id="GO:0016616">
    <property type="term" value="F:oxidoreductase activity, acting on the CH-OH group of donors, NAD or NADP as acceptor"/>
    <property type="evidence" value="ECO:0007669"/>
    <property type="project" value="TreeGrafter"/>
</dbReference>
<gene>
    <name evidence="2" type="ORF">AB835_12580</name>
</gene>
<dbReference type="PRINTS" id="PR00081">
    <property type="entry name" value="GDHRDH"/>
</dbReference>
<proteinExistence type="inferred from homology"/>
<dbReference type="STRING" id="62101.AB835_12580"/>
<dbReference type="Pfam" id="PF00106">
    <property type="entry name" value="adh_short"/>
    <property type="match status" value="1"/>
</dbReference>
<evidence type="ECO:0000313" key="3">
    <source>
        <dbReference type="Proteomes" id="UP000242502"/>
    </source>
</evidence>
<comment type="similarity">
    <text evidence="1">Belongs to the short-chain dehydrogenases/reductases (SDR) family.</text>
</comment>
<dbReference type="PANTHER" id="PTHR45458">
    <property type="entry name" value="SHORT-CHAIN DEHYDROGENASE/REDUCTASE SDR"/>
    <property type="match status" value="1"/>
</dbReference>
<name>A0A1D2QMC3_9GAMM</name>
<protein>
    <recommendedName>
        <fullName evidence="4">Short-chain dehydrogenase</fullName>
    </recommendedName>
</protein>
<dbReference type="InterPro" id="IPR052184">
    <property type="entry name" value="SDR_enzymes"/>
</dbReference>
<sequence length="231" mass="25486">MKNILITGAAKGLGYALSKTFYENGDHLFLVVRKQKDKCRLQSELENVSIMNCDITSQNYNEKLAAFLKGETIDILINNAGSGSTGRNIELSTQEQLRQNVEVNCIAAFNTIKTSLENLKRSEYACIINISSRRGSLKLESEGHAKGSGCSISYRVSKAAQNMLTLCIAHELKESNIKIVAVHPGQLKTKKAPIDANMDPESSARLILQYISENELNVSGIHNMDGQLLPW</sequence>
<dbReference type="Gene3D" id="3.40.50.720">
    <property type="entry name" value="NAD(P)-binding Rossmann-like Domain"/>
    <property type="match status" value="1"/>
</dbReference>
<dbReference type="PRINTS" id="PR00080">
    <property type="entry name" value="SDRFAMILY"/>
</dbReference>
<accession>A0A1D2QMC3</accession>
<evidence type="ECO:0000256" key="1">
    <source>
        <dbReference type="RuleBase" id="RU000363"/>
    </source>
</evidence>